<protein>
    <recommendedName>
        <fullName evidence="1">TIR domain-containing protein</fullName>
    </recommendedName>
</protein>
<organism evidence="2 3">
    <name type="scientific">Patella caerulea</name>
    <name type="common">Rayed Mediterranean limpet</name>
    <dbReference type="NCBI Taxonomy" id="87958"/>
    <lineage>
        <taxon>Eukaryota</taxon>
        <taxon>Metazoa</taxon>
        <taxon>Spiralia</taxon>
        <taxon>Lophotrochozoa</taxon>
        <taxon>Mollusca</taxon>
        <taxon>Gastropoda</taxon>
        <taxon>Patellogastropoda</taxon>
        <taxon>Patelloidea</taxon>
        <taxon>Patellidae</taxon>
        <taxon>Patella</taxon>
    </lineage>
</organism>
<dbReference type="PROSITE" id="PS50104">
    <property type="entry name" value="TIR"/>
    <property type="match status" value="1"/>
</dbReference>
<evidence type="ECO:0000313" key="2">
    <source>
        <dbReference type="EMBL" id="KAK6180121.1"/>
    </source>
</evidence>
<feature type="domain" description="TIR" evidence="1">
    <location>
        <begin position="84"/>
        <end position="216"/>
    </location>
</feature>
<evidence type="ECO:0000313" key="3">
    <source>
        <dbReference type="Proteomes" id="UP001347796"/>
    </source>
</evidence>
<dbReference type="GO" id="GO:0007165">
    <property type="term" value="P:signal transduction"/>
    <property type="evidence" value="ECO:0007669"/>
    <property type="project" value="InterPro"/>
</dbReference>
<dbReference type="SUPFAM" id="SSF50044">
    <property type="entry name" value="SH3-domain"/>
    <property type="match status" value="1"/>
</dbReference>
<sequence length="444" mass="50495">MLKYKQSYDLEESRGGQDVGFKDEILNISENYIQGANSVDQLLATVEETRSNSSNDSIGTVTPVVDLDDNEDTLNDCCCSDLKSENDIYDVFVYSPTTTPVSSKIVTILSAKHNYLCCDSRSFIPGETRLDNFGNCLDSSKQLILVISLEFLKNDLSMFYAHMAVIYRMDNKQKRYRILMILDGVKTSTLPNTLKPLTCFSTKRKDWFSSLLGFVRGEDYGDVPQLHVTTPDTAMSDPLPFRDIPASVKKNNQILLKRLKLESPMTEEQEQILLKPIECDNVDFKSNMKYFYRLKADDKSVYEIIETFKSEKVRVDSGDIVEVLNFTKCKKKVIIQNAKRRTMAIRASLISPVLSEMPSIVTNKLSSPITESQNTHFMEALKQLGCRMVRAKDTILTHDNQLKINPGDILRLLEKMEGDKWIRIMNFRGQTGIVNKSTCETVLI</sequence>
<proteinExistence type="predicted"/>
<name>A0AAN8JLM9_PATCE</name>
<dbReference type="InterPro" id="IPR035897">
    <property type="entry name" value="Toll_tir_struct_dom_sf"/>
</dbReference>
<dbReference type="SUPFAM" id="SSF52200">
    <property type="entry name" value="Toll/Interleukin receptor TIR domain"/>
    <property type="match status" value="1"/>
</dbReference>
<dbReference type="InterPro" id="IPR036028">
    <property type="entry name" value="SH3-like_dom_sf"/>
</dbReference>
<gene>
    <name evidence="2" type="ORF">SNE40_012326</name>
</gene>
<dbReference type="InterPro" id="IPR000157">
    <property type="entry name" value="TIR_dom"/>
</dbReference>
<dbReference type="Proteomes" id="UP001347796">
    <property type="component" value="Unassembled WGS sequence"/>
</dbReference>
<dbReference type="AlphaFoldDB" id="A0AAN8JLM9"/>
<reference evidence="2 3" key="1">
    <citation type="submission" date="2024-01" db="EMBL/GenBank/DDBJ databases">
        <title>The genome of the rayed Mediterranean limpet Patella caerulea (Linnaeus, 1758).</title>
        <authorList>
            <person name="Anh-Thu Weber A."/>
            <person name="Halstead-Nussloch G."/>
        </authorList>
    </citation>
    <scope>NUCLEOTIDE SEQUENCE [LARGE SCALE GENOMIC DNA]</scope>
    <source>
        <strain evidence="2">AATW-2023a</strain>
        <tissue evidence="2">Whole specimen</tissue>
    </source>
</reference>
<keyword evidence="3" id="KW-1185">Reference proteome</keyword>
<accession>A0AAN8JLM9</accession>
<evidence type="ECO:0000259" key="1">
    <source>
        <dbReference type="PROSITE" id="PS50104"/>
    </source>
</evidence>
<comment type="caution">
    <text evidence="2">The sequence shown here is derived from an EMBL/GenBank/DDBJ whole genome shotgun (WGS) entry which is preliminary data.</text>
</comment>
<dbReference type="Gene3D" id="3.40.50.10140">
    <property type="entry name" value="Toll/interleukin-1 receptor homology (TIR) domain"/>
    <property type="match status" value="1"/>
</dbReference>
<dbReference type="EMBL" id="JAZGQO010000008">
    <property type="protein sequence ID" value="KAK6180121.1"/>
    <property type="molecule type" value="Genomic_DNA"/>
</dbReference>